<protein>
    <submittedName>
        <fullName evidence="1">Uncharacterized protein</fullName>
    </submittedName>
</protein>
<dbReference type="EMBL" id="CZAO01000009">
    <property type="protein sequence ID" value="CUP66147.1"/>
    <property type="molecule type" value="Genomic_DNA"/>
</dbReference>
<gene>
    <name evidence="1" type="ORF">ERS852510_02036</name>
</gene>
<sequence>MKNPTSYFYLKECVTFFSRWNRNSCSFVLLLTFLFLFNGVLALHAQNVTISLDVKNKSITEVLSIIEKKNNLFFTYDYNLFNPKRKISVSLKNLNSATLL</sequence>
<evidence type="ECO:0000313" key="2">
    <source>
        <dbReference type="Proteomes" id="UP000095766"/>
    </source>
</evidence>
<accession>A0A174Q3W3</accession>
<reference evidence="1 2" key="1">
    <citation type="submission" date="2015-09" db="EMBL/GenBank/DDBJ databases">
        <authorList>
            <consortium name="Pathogen Informatics"/>
        </authorList>
    </citation>
    <scope>NUCLEOTIDE SEQUENCE [LARGE SCALE GENOMIC DNA]</scope>
    <source>
        <strain evidence="1 2">2789STDY5834898</strain>
    </source>
</reference>
<evidence type="ECO:0000313" key="1">
    <source>
        <dbReference type="EMBL" id="CUP66147.1"/>
    </source>
</evidence>
<dbReference type="Proteomes" id="UP000095766">
    <property type="component" value="Unassembled WGS sequence"/>
</dbReference>
<name>A0A174Q3W3_BACUN</name>
<dbReference type="AlphaFoldDB" id="A0A174Q3W3"/>
<proteinExistence type="predicted"/>
<organism evidence="1 2">
    <name type="scientific">Bacteroides uniformis</name>
    <dbReference type="NCBI Taxonomy" id="820"/>
    <lineage>
        <taxon>Bacteria</taxon>
        <taxon>Pseudomonadati</taxon>
        <taxon>Bacteroidota</taxon>
        <taxon>Bacteroidia</taxon>
        <taxon>Bacteroidales</taxon>
        <taxon>Bacteroidaceae</taxon>
        <taxon>Bacteroides</taxon>
    </lineage>
</organism>